<evidence type="ECO:0000259" key="10">
    <source>
        <dbReference type="PROSITE" id="PS50011"/>
    </source>
</evidence>
<evidence type="ECO:0000256" key="8">
    <source>
        <dbReference type="ARBA" id="ARBA00047899"/>
    </source>
</evidence>
<keyword evidence="6" id="KW-0418">Kinase</keyword>
<evidence type="ECO:0000256" key="5">
    <source>
        <dbReference type="ARBA" id="ARBA00022741"/>
    </source>
</evidence>
<dbReference type="InterPro" id="IPR011009">
    <property type="entry name" value="Kinase-like_dom_sf"/>
</dbReference>
<dbReference type="SUPFAM" id="SSF56112">
    <property type="entry name" value="Protein kinase-like (PK-like)"/>
    <property type="match status" value="1"/>
</dbReference>
<dbReference type="InterPro" id="IPR000719">
    <property type="entry name" value="Prot_kinase_dom"/>
</dbReference>
<keyword evidence="5" id="KW-0547">Nucleotide-binding</keyword>
<comment type="catalytic activity">
    <reaction evidence="9">
        <text>L-seryl-[protein] + ATP = O-phospho-L-seryl-[protein] + ADP + H(+)</text>
        <dbReference type="Rhea" id="RHEA:17989"/>
        <dbReference type="Rhea" id="RHEA-COMP:9863"/>
        <dbReference type="Rhea" id="RHEA-COMP:11604"/>
        <dbReference type="ChEBI" id="CHEBI:15378"/>
        <dbReference type="ChEBI" id="CHEBI:29999"/>
        <dbReference type="ChEBI" id="CHEBI:30616"/>
        <dbReference type="ChEBI" id="CHEBI:83421"/>
        <dbReference type="ChEBI" id="CHEBI:456216"/>
        <dbReference type="EC" id="2.7.11.1"/>
    </reaction>
</comment>
<evidence type="ECO:0000256" key="4">
    <source>
        <dbReference type="ARBA" id="ARBA00022679"/>
    </source>
</evidence>
<organism evidence="11">
    <name type="scientific">Arundo donax</name>
    <name type="common">Giant reed</name>
    <name type="synonym">Donax arundinaceus</name>
    <dbReference type="NCBI Taxonomy" id="35708"/>
    <lineage>
        <taxon>Eukaryota</taxon>
        <taxon>Viridiplantae</taxon>
        <taxon>Streptophyta</taxon>
        <taxon>Embryophyta</taxon>
        <taxon>Tracheophyta</taxon>
        <taxon>Spermatophyta</taxon>
        <taxon>Magnoliopsida</taxon>
        <taxon>Liliopsida</taxon>
        <taxon>Poales</taxon>
        <taxon>Poaceae</taxon>
        <taxon>PACMAD clade</taxon>
        <taxon>Arundinoideae</taxon>
        <taxon>Arundineae</taxon>
        <taxon>Arundo</taxon>
    </lineage>
</organism>
<sequence length="135" mass="15270">MEYFHMLSIIYRDLKPENILVREDGHIMLSDFDLSLRCAVNPTLIRSSNPDAEALQKNNQGYCDQPACVEPSCMIQPSCAAPTTCFGPRFFSKLKKDPKPKPEVVNQVRPWPELIAEPNDARSMSFVGTHEYLAP</sequence>
<proteinExistence type="inferred from homology"/>
<evidence type="ECO:0000256" key="7">
    <source>
        <dbReference type="ARBA" id="ARBA00022840"/>
    </source>
</evidence>
<keyword evidence="3" id="KW-0723">Serine/threonine-protein kinase</keyword>
<protein>
    <recommendedName>
        <fullName evidence="2">non-specific serine/threonine protein kinase</fullName>
        <ecNumber evidence="2">2.7.11.1</ecNumber>
    </recommendedName>
</protein>
<reference evidence="11" key="2">
    <citation type="journal article" date="2015" name="Data Brief">
        <title>Shoot transcriptome of the giant reed, Arundo donax.</title>
        <authorList>
            <person name="Barrero R.A."/>
            <person name="Guerrero F.D."/>
            <person name="Moolhuijzen P."/>
            <person name="Goolsby J.A."/>
            <person name="Tidwell J."/>
            <person name="Bellgard S.E."/>
            <person name="Bellgard M.I."/>
        </authorList>
    </citation>
    <scope>NUCLEOTIDE SEQUENCE</scope>
    <source>
        <tissue evidence="11">Shoot tissue taken approximately 20 cm above the soil surface</tissue>
    </source>
</reference>
<dbReference type="Gene3D" id="1.10.510.10">
    <property type="entry name" value="Transferase(Phosphotransferase) domain 1"/>
    <property type="match status" value="1"/>
</dbReference>
<keyword evidence="4" id="KW-0808">Transferase</keyword>
<comment type="catalytic activity">
    <reaction evidence="8">
        <text>L-threonyl-[protein] + ATP = O-phospho-L-threonyl-[protein] + ADP + H(+)</text>
        <dbReference type="Rhea" id="RHEA:46608"/>
        <dbReference type="Rhea" id="RHEA-COMP:11060"/>
        <dbReference type="Rhea" id="RHEA-COMP:11605"/>
        <dbReference type="ChEBI" id="CHEBI:15378"/>
        <dbReference type="ChEBI" id="CHEBI:30013"/>
        <dbReference type="ChEBI" id="CHEBI:30616"/>
        <dbReference type="ChEBI" id="CHEBI:61977"/>
        <dbReference type="ChEBI" id="CHEBI:456216"/>
        <dbReference type="EC" id="2.7.11.1"/>
    </reaction>
</comment>
<evidence type="ECO:0000256" key="3">
    <source>
        <dbReference type="ARBA" id="ARBA00022527"/>
    </source>
</evidence>
<dbReference type="Pfam" id="PF00069">
    <property type="entry name" value="Pkinase"/>
    <property type="match status" value="1"/>
</dbReference>
<dbReference type="EMBL" id="GBRH01277133">
    <property type="protein sequence ID" value="JAD20762.1"/>
    <property type="molecule type" value="Transcribed_RNA"/>
</dbReference>
<dbReference type="EC" id="2.7.11.1" evidence="2"/>
<dbReference type="PROSITE" id="PS00108">
    <property type="entry name" value="PROTEIN_KINASE_ST"/>
    <property type="match status" value="1"/>
</dbReference>
<dbReference type="GO" id="GO:0004674">
    <property type="term" value="F:protein serine/threonine kinase activity"/>
    <property type="evidence" value="ECO:0007669"/>
    <property type="project" value="UniProtKB-KW"/>
</dbReference>
<keyword evidence="7" id="KW-0067">ATP-binding</keyword>
<dbReference type="PANTHER" id="PTHR45637">
    <property type="entry name" value="FLIPPASE KINASE 1-RELATED"/>
    <property type="match status" value="1"/>
</dbReference>
<reference evidence="11" key="1">
    <citation type="submission" date="2014-09" db="EMBL/GenBank/DDBJ databases">
        <authorList>
            <person name="Magalhaes I.L.F."/>
            <person name="Oliveira U."/>
            <person name="Santos F.R."/>
            <person name="Vidigal T.H.D.A."/>
            <person name="Brescovit A.D."/>
            <person name="Santos A.J."/>
        </authorList>
    </citation>
    <scope>NUCLEOTIDE SEQUENCE</scope>
    <source>
        <tissue evidence="11">Shoot tissue taken approximately 20 cm above the soil surface</tissue>
    </source>
</reference>
<evidence type="ECO:0000313" key="11">
    <source>
        <dbReference type="EMBL" id="JAD20762.1"/>
    </source>
</evidence>
<dbReference type="GO" id="GO:0005524">
    <property type="term" value="F:ATP binding"/>
    <property type="evidence" value="ECO:0007669"/>
    <property type="project" value="UniProtKB-KW"/>
</dbReference>
<evidence type="ECO:0000256" key="1">
    <source>
        <dbReference type="ARBA" id="ARBA00009903"/>
    </source>
</evidence>
<feature type="domain" description="Protein kinase" evidence="10">
    <location>
        <begin position="1"/>
        <end position="135"/>
    </location>
</feature>
<dbReference type="AlphaFoldDB" id="A0A0A8YBB5"/>
<evidence type="ECO:0000256" key="9">
    <source>
        <dbReference type="ARBA" id="ARBA00048679"/>
    </source>
</evidence>
<evidence type="ECO:0000256" key="2">
    <source>
        <dbReference type="ARBA" id="ARBA00012513"/>
    </source>
</evidence>
<name>A0A0A8YBB5_ARUDO</name>
<dbReference type="PROSITE" id="PS50011">
    <property type="entry name" value="PROTEIN_KINASE_DOM"/>
    <property type="match status" value="1"/>
</dbReference>
<dbReference type="InterPro" id="IPR008271">
    <property type="entry name" value="Ser/Thr_kinase_AS"/>
</dbReference>
<evidence type="ECO:0000256" key="6">
    <source>
        <dbReference type="ARBA" id="ARBA00022777"/>
    </source>
</evidence>
<accession>A0A0A8YBB5</accession>
<comment type="similarity">
    <text evidence="1">Belongs to the protein kinase superfamily. AGC Ser/Thr protein kinase family.</text>
</comment>